<feature type="compositionally biased region" description="Basic residues" evidence="1">
    <location>
        <begin position="189"/>
        <end position="204"/>
    </location>
</feature>
<dbReference type="AlphaFoldDB" id="A0A6N1BJ50"/>
<dbReference type="RefSeq" id="WP_144425854.1">
    <property type="nucleotide sequence ID" value="NZ_BAAAEB010000006.1"/>
</dbReference>
<dbReference type="GeneID" id="70691582"/>
<sequence>MPTYIKIAGTDFDISHLAPYRTVVDVPLRGGQVKRMRVEIAYTNHCYSRRPIDALREEIPAGYLIRDGAKVRMFCPRRYRLSLNLPRIMSALIRSETRVWSVAGNNFVQVELVDDEADAIHTTINYYVMMRIQKHAPPEEPKLIRVRVETAFPEDVLYYDKPVLKKPFSFRKLLACVWEERDPNDLAPRSHRNAGGKKSVSKSKRPLDKGGVRK</sequence>
<comment type="caution">
    <text evidence="2">The sequence shown here is derived from an EMBL/GenBank/DDBJ whole genome shotgun (WGS) entry which is preliminary data.</text>
</comment>
<accession>A0A6N1BJ50</accession>
<feature type="region of interest" description="Disordered" evidence="1">
    <location>
        <begin position="184"/>
        <end position="214"/>
    </location>
</feature>
<reference evidence="2 3" key="1">
    <citation type="submission" date="2020-05" db="EMBL/GenBank/DDBJ databases">
        <title>MicrobeNet Type strains.</title>
        <authorList>
            <person name="Nicholson A.C."/>
        </authorList>
    </citation>
    <scope>NUCLEOTIDE SEQUENCE [LARGE SCALE GENOMIC DNA]</scope>
    <source>
        <strain evidence="2 3">ATCC 700815</strain>
    </source>
</reference>
<organism evidence="2 3">
    <name type="scientific">Cupriavidus gilardii</name>
    <dbReference type="NCBI Taxonomy" id="82541"/>
    <lineage>
        <taxon>Bacteria</taxon>
        <taxon>Pseudomonadati</taxon>
        <taxon>Pseudomonadota</taxon>
        <taxon>Betaproteobacteria</taxon>
        <taxon>Burkholderiales</taxon>
        <taxon>Burkholderiaceae</taxon>
        <taxon>Cupriavidus</taxon>
    </lineage>
</organism>
<dbReference type="EMBL" id="JABEMD010000011">
    <property type="protein sequence ID" value="NNH10978.1"/>
    <property type="molecule type" value="Genomic_DNA"/>
</dbReference>
<feature type="compositionally biased region" description="Basic and acidic residues" evidence="1">
    <location>
        <begin position="205"/>
        <end position="214"/>
    </location>
</feature>
<evidence type="ECO:0000313" key="3">
    <source>
        <dbReference type="Proteomes" id="UP000542973"/>
    </source>
</evidence>
<evidence type="ECO:0000313" key="2">
    <source>
        <dbReference type="EMBL" id="NNH10978.1"/>
    </source>
</evidence>
<evidence type="ECO:0000256" key="1">
    <source>
        <dbReference type="SAM" id="MobiDB-lite"/>
    </source>
</evidence>
<proteinExistence type="predicted"/>
<name>A0A6N1BJ50_9BURK</name>
<gene>
    <name evidence="2" type="ORF">HLB16_08800</name>
</gene>
<dbReference type="Proteomes" id="UP000542973">
    <property type="component" value="Unassembled WGS sequence"/>
</dbReference>
<protein>
    <submittedName>
        <fullName evidence="2">Uncharacterized protein</fullName>
    </submittedName>
</protein>